<dbReference type="Pfam" id="PF13920">
    <property type="entry name" value="zf-C3HC4_3"/>
    <property type="match status" value="1"/>
</dbReference>
<dbReference type="GeneID" id="115743041"/>
<evidence type="ECO:0000313" key="6">
    <source>
        <dbReference type="Proteomes" id="UP000827889"/>
    </source>
</evidence>
<evidence type="ECO:0000256" key="2">
    <source>
        <dbReference type="SAM" id="Coils"/>
    </source>
</evidence>
<dbReference type="PROSITE" id="PS50089">
    <property type="entry name" value="ZF_RING_2"/>
    <property type="match status" value="1"/>
</dbReference>
<keyword evidence="1" id="KW-0862">Zinc</keyword>
<dbReference type="OrthoDB" id="1711136at2759"/>
<name>A0A8B8PFN3_9MYRT</name>
<sequence>MGKSARNKQKSKNRRQQSQNPQPKTRDQPGQAPSSITGTGPSSTPQSGCEDGASRIPSSDPNWLPTPSPAIGPLAERFSQEDFKKLPEMQLLEKILLGALEEKYIEALRRLVEMGYDEDAALKAVLRNGHCYGDEDVLLNIFNNALAYLTGDCRSRNLIFEANGILFTSLAQMAEHSLGCMVHVLQQVHHSRRKAMWSLVLSKLHIGLAVAMPPSEGNWESDSSDEDAVDVDLPPCCRFNRCLGIWWLVEESGVPSDMLAVGNERNKHQPNDEEHLQSDIEVPESFGLSPELKSMLKKNVAKVAAAVRANLMQNFMHSNASVKGDAPAVSQPEACGESSVLRCKEWVNSVADTLPGRLSNLNLDGNLVGLPEERKDAIILHLQNQIEDHERQVKEREAWARQKAVQADKSVESALLELETLRKEMAESRHVLKKGKPTLDASTRMKLSDKESALRKMGARAEATHAAMTRVENENAKIKAETEAFNLSASESANACREVAKREKKNQKKLLACEKQKVELQESIAEEKQKITELQQQLVEIQKAQREAETKWRQAADAKELANAQLKEEKRALEAAKADSKKRLEDLRLRTETEMKLYRDKVLRLEQELSDLKIAAGNTEATPMHELDVQDHRKCIICWKNEVRILFLPCAHEVLCADCSDKYGYKEKVLCPMCQVPIEEAIRVFGGSLK</sequence>
<keyword evidence="1" id="KW-0479">Metal-binding</keyword>
<organism evidence="6 7">
    <name type="scientific">Rhodamnia argentea</name>
    <dbReference type="NCBI Taxonomy" id="178133"/>
    <lineage>
        <taxon>Eukaryota</taxon>
        <taxon>Viridiplantae</taxon>
        <taxon>Streptophyta</taxon>
        <taxon>Embryophyta</taxon>
        <taxon>Tracheophyta</taxon>
        <taxon>Spermatophyta</taxon>
        <taxon>Magnoliopsida</taxon>
        <taxon>eudicotyledons</taxon>
        <taxon>Gunneridae</taxon>
        <taxon>Pentapetalae</taxon>
        <taxon>rosids</taxon>
        <taxon>malvids</taxon>
        <taxon>Myrtales</taxon>
        <taxon>Myrtaceae</taxon>
        <taxon>Myrtoideae</taxon>
        <taxon>Myrteae</taxon>
        <taxon>Australasian group</taxon>
        <taxon>Rhodamnia</taxon>
    </lineage>
</organism>
<dbReference type="PROSITE" id="PS50030">
    <property type="entry name" value="UBA"/>
    <property type="match status" value="1"/>
</dbReference>
<evidence type="ECO:0000256" key="1">
    <source>
        <dbReference type="PROSITE-ProRule" id="PRU00175"/>
    </source>
</evidence>
<gene>
    <name evidence="7" type="primary">LOC115743041</name>
</gene>
<feature type="domain" description="RING-type" evidence="5">
    <location>
        <begin position="635"/>
        <end position="675"/>
    </location>
</feature>
<dbReference type="PANTHER" id="PTHR46405">
    <property type="entry name" value="OS05G0141500 PROTEIN"/>
    <property type="match status" value="1"/>
</dbReference>
<feature type="compositionally biased region" description="Basic residues" evidence="3">
    <location>
        <begin position="1"/>
        <end position="15"/>
    </location>
</feature>
<feature type="coiled-coil region" evidence="2">
    <location>
        <begin position="497"/>
        <end position="615"/>
    </location>
</feature>
<feature type="coiled-coil region" evidence="2">
    <location>
        <begin position="404"/>
        <end position="431"/>
    </location>
</feature>
<dbReference type="AlphaFoldDB" id="A0A8B8PFN3"/>
<feature type="region of interest" description="Disordered" evidence="3">
    <location>
        <begin position="1"/>
        <end position="71"/>
    </location>
</feature>
<keyword evidence="1" id="KW-0863">Zinc-finger</keyword>
<proteinExistence type="predicted"/>
<reference evidence="7" key="1">
    <citation type="submission" date="2025-08" db="UniProtKB">
        <authorList>
            <consortium name="RefSeq"/>
        </authorList>
    </citation>
    <scope>IDENTIFICATION</scope>
    <source>
        <tissue evidence="7">Leaf</tissue>
    </source>
</reference>
<evidence type="ECO:0000313" key="7">
    <source>
        <dbReference type="RefSeq" id="XP_030533489.1"/>
    </source>
</evidence>
<dbReference type="Proteomes" id="UP000827889">
    <property type="component" value="Chromosome 3"/>
</dbReference>
<feature type="domain" description="UBA" evidence="4">
    <location>
        <begin position="99"/>
        <end position="125"/>
    </location>
</feature>
<feature type="compositionally biased region" description="Low complexity" evidence="3">
    <location>
        <begin position="33"/>
        <end position="48"/>
    </location>
</feature>
<protein>
    <submittedName>
        <fullName evidence="7">MND1-interacting protein 1-like</fullName>
    </submittedName>
</protein>
<dbReference type="PANTHER" id="PTHR46405:SF3">
    <property type="entry name" value="RING_U-BOX SUPERFAMILY PROTEIN"/>
    <property type="match status" value="1"/>
</dbReference>
<dbReference type="InterPro" id="IPR013083">
    <property type="entry name" value="Znf_RING/FYVE/PHD"/>
</dbReference>
<dbReference type="InterPro" id="IPR046934">
    <property type="entry name" value="PIR2-like"/>
</dbReference>
<dbReference type="Gene3D" id="3.30.40.10">
    <property type="entry name" value="Zinc/RING finger domain, C3HC4 (zinc finger)"/>
    <property type="match status" value="1"/>
</dbReference>
<accession>A0A8B8PFN3</accession>
<dbReference type="Pfam" id="PF20235">
    <property type="entry name" value="PIR2-like_helical"/>
    <property type="match status" value="1"/>
</dbReference>
<evidence type="ECO:0000256" key="3">
    <source>
        <dbReference type="SAM" id="MobiDB-lite"/>
    </source>
</evidence>
<evidence type="ECO:0000259" key="4">
    <source>
        <dbReference type="PROSITE" id="PS50030"/>
    </source>
</evidence>
<dbReference type="InterPro" id="IPR015940">
    <property type="entry name" value="UBA"/>
</dbReference>
<keyword evidence="6" id="KW-1185">Reference proteome</keyword>
<evidence type="ECO:0000259" key="5">
    <source>
        <dbReference type="PROSITE" id="PS50089"/>
    </source>
</evidence>
<keyword evidence="2" id="KW-0175">Coiled coil</keyword>
<dbReference type="InterPro" id="IPR001841">
    <property type="entry name" value="Znf_RING"/>
</dbReference>
<dbReference type="SUPFAM" id="SSF57850">
    <property type="entry name" value="RING/U-box"/>
    <property type="match status" value="1"/>
</dbReference>
<dbReference type="KEGG" id="rarg:115743041"/>
<dbReference type="GO" id="GO:0008270">
    <property type="term" value="F:zinc ion binding"/>
    <property type="evidence" value="ECO:0007669"/>
    <property type="project" value="UniProtKB-KW"/>
</dbReference>
<dbReference type="RefSeq" id="XP_030533489.1">
    <property type="nucleotide sequence ID" value="XM_030677629.2"/>
</dbReference>
<dbReference type="InterPro" id="IPR046527">
    <property type="entry name" value="PIR2-like_helical"/>
</dbReference>